<dbReference type="PATRIC" id="fig|1658765.3.peg.3353"/>
<reference evidence="2 3" key="1">
    <citation type="submission" date="2015-06" db="EMBL/GenBank/DDBJ databases">
        <title>Marinobacter subterrani, a genetically tractable neutrophilic iron-oxidizing strain isolated from the Soudan Iron Mine.</title>
        <authorList>
            <person name="Bonis B.M."/>
            <person name="Gralnick J.A."/>
        </authorList>
    </citation>
    <scope>NUCLEOTIDE SEQUENCE [LARGE SCALE GENOMIC DNA]</scope>
    <source>
        <strain evidence="2 3">JG233</strain>
    </source>
</reference>
<dbReference type="InterPro" id="IPR008972">
    <property type="entry name" value="Cupredoxin"/>
</dbReference>
<evidence type="ECO:0000256" key="1">
    <source>
        <dbReference type="SAM" id="SignalP"/>
    </source>
</evidence>
<dbReference type="CDD" id="cd04221">
    <property type="entry name" value="MauL"/>
    <property type="match status" value="1"/>
</dbReference>
<keyword evidence="3" id="KW-1185">Reference proteome</keyword>
<dbReference type="OrthoDB" id="9772097at2"/>
<organism evidence="2 3">
    <name type="scientific">Marinobacter subterrani</name>
    <dbReference type="NCBI Taxonomy" id="1658765"/>
    <lineage>
        <taxon>Bacteria</taxon>
        <taxon>Pseudomonadati</taxon>
        <taxon>Pseudomonadota</taxon>
        <taxon>Gammaproteobacteria</taxon>
        <taxon>Pseudomonadales</taxon>
        <taxon>Marinobacteraceae</taxon>
        <taxon>Marinobacter</taxon>
    </lineage>
</organism>
<sequence length="217" mass="23474">MQQSATTFIAGLLLCLAATATAATGLPVTVINSDNNKPVAGAVVWAGNPQAVAPVSAEIYQKDRAFHPRILVVPVGSSVDFPNRDNTQHHVYSFSPAKTFNIKLYAGRPEAPIIFDKPGIVELGCNIHDQMQGFVVVTDTPAVGRTNDAGQVTLDLKPQPGERRAVLKIWHPRLPDTTRPVIREVDASQPVTIALDVEPEPATDGSLDLLQQRFREL</sequence>
<keyword evidence="1" id="KW-0732">Signal</keyword>
<protein>
    <submittedName>
        <fullName evidence="2">Plastocyanin</fullName>
    </submittedName>
</protein>
<feature type="signal peptide" evidence="1">
    <location>
        <begin position="1"/>
        <end position="22"/>
    </location>
</feature>
<dbReference type="SUPFAM" id="SSF49503">
    <property type="entry name" value="Cupredoxins"/>
    <property type="match status" value="1"/>
</dbReference>
<proteinExistence type="predicted"/>
<evidence type="ECO:0000313" key="3">
    <source>
        <dbReference type="Proteomes" id="UP000036102"/>
    </source>
</evidence>
<evidence type="ECO:0000313" key="2">
    <source>
        <dbReference type="EMBL" id="KMQ72893.1"/>
    </source>
</evidence>
<dbReference type="InterPro" id="IPR034242">
    <property type="entry name" value="MauL"/>
</dbReference>
<dbReference type="Proteomes" id="UP000036102">
    <property type="component" value="Unassembled WGS sequence"/>
</dbReference>
<feature type="chain" id="PRO_5005289485" evidence="1">
    <location>
        <begin position="23"/>
        <end position="217"/>
    </location>
</feature>
<dbReference type="STRING" id="1658765.Msub_20088"/>
<name>A0A0J7J371_9GAMM</name>
<accession>A0A0J7J371</accession>
<dbReference type="Gene3D" id="2.60.40.420">
    <property type="entry name" value="Cupredoxins - blue copper proteins"/>
    <property type="match status" value="1"/>
</dbReference>
<dbReference type="RefSeq" id="WP_048497216.1">
    <property type="nucleotide sequence ID" value="NZ_LFBU01000002.1"/>
</dbReference>
<comment type="caution">
    <text evidence="2">The sequence shown here is derived from an EMBL/GenBank/DDBJ whole genome shotgun (WGS) entry which is preliminary data.</text>
</comment>
<dbReference type="EMBL" id="LFBU01000002">
    <property type="protein sequence ID" value="KMQ72893.1"/>
    <property type="molecule type" value="Genomic_DNA"/>
</dbReference>
<dbReference type="AlphaFoldDB" id="A0A0J7J371"/>
<gene>
    <name evidence="2" type="ORF">Msub_20088</name>
</gene>